<gene>
    <name evidence="2" type="primary">vccD</name>
    <name evidence="2" type="ORF">ACFQDI_07670</name>
</gene>
<keyword evidence="1" id="KW-1133">Transmembrane helix</keyword>
<dbReference type="EMBL" id="JBHSMQ010000002">
    <property type="protein sequence ID" value="MFC5454724.1"/>
    <property type="molecule type" value="Genomic_DNA"/>
</dbReference>
<proteinExistence type="predicted"/>
<dbReference type="InterPro" id="IPR045584">
    <property type="entry name" value="Pilin-like"/>
</dbReference>
<dbReference type="RefSeq" id="WP_377165093.1">
    <property type="nucleotide sequence ID" value="NZ_JBHSMQ010000002.1"/>
</dbReference>
<reference evidence="3" key="1">
    <citation type="journal article" date="2019" name="Int. J. Syst. Evol. Microbiol.">
        <title>The Global Catalogue of Microorganisms (GCM) 10K type strain sequencing project: providing services to taxonomists for standard genome sequencing and annotation.</title>
        <authorList>
            <consortium name="The Broad Institute Genomics Platform"/>
            <consortium name="The Broad Institute Genome Sequencing Center for Infectious Disease"/>
            <person name="Wu L."/>
            <person name="Ma J."/>
        </authorList>
    </citation>
    <scope>NUCLEOTIDE SEQUENCE [LARGE SCALE GENOMIC DNA]</scope>
    <source>
        <strain evidence="3">CGMCC 4.1469</strain>
    </source>
</reference>
<dbReference type="SUPFAM" id="SSF54523">
    <property type="entry name" value="Pili subunits"/>
    <property type="match status" value="1"/>
</dbReference>
<organism evidence="2 3">
    <name type="scientific">Prosthecobacter fluviatilis</name>
    <dbReference type="NCBI Taxonomy" id="445931"/>
    <lineage>
        <taxon>Bacteria</taxon>
        <taxon>Pseudomonadati</taxon>
        <taxon>Verrucomicrobiota</taxon>
        <taxon>Verrucomicrobiia</taxon>
        <taxon>Verrucomicrobiales</taxon>
        <taxon>Verrucomicrobiaceae</taxon>
        <taxon>Prosthecobacter</taxon>
    </lineage>
</organism>
<dbReference type="InterPro" id="IPR019836">
    <property type="entry name" value="Verru/Chthon_D"/>
</dbReference>
<keyword evidence="1" id="KW-0812">Transmembrane</keyword>
<dbReference type="Proteomes" id="UP001596052">
    <property type="component" value="Unassembled WGS sequence"/>
</dbReference>
<dbReference type="Pfam" id="PF07963">
    <property type="entry name" value="N_methyl"/>
    <property type="match status" value="1"/>
</dbReference>
<evidence type="ECO:0000256" key="1">
    <source>
        <dbReference type="SAM" id="Phobius"/>
    </source>
</evidence>
<dbReference type="NCBIfam" id="TIGR02532">
    <property type="entry name" value="IV_pilin_GFxxxE"/>
    <property type="match status" value="1"/>
</dbReference>
<accession>A0ABW0KMY9</accession>
<protein>
    <submittedName>
        <fullName evidence="2">Verru_Chthon cassette protein D</fullName>
    </submittedName>
</protein>
<dbReference type="NCBIfam" id="TIGR02596">
    <property type="entry name" value="Verru_Chthon cassette protein D"/>
    <property type="match status" value="1"/>
</dbReference>
<evidence type="ECO:0000313" key="2">
    <source>
        <dbReference type="EMBL" id="MFC5454724.1"/>
    </source>
</evidence>
<keyword evidence="3" id="KW-1185">Reference proteome</keyword>
<dbReference type="InterPro" id="IPR012902">
    <property type="entry name" value="N_methyl_site"/>
</dbReference>
<dbReference type="Gene3D" id="3.30.700.10">
    <property type="entry name" value="Glycoprotein, Type 4 Pilin"/>
    <property type="match status" value="1"/>
</dbReference>
<comment type="caution">
    <text evidence="2">The sequence shown here is derived from an EMBL/GenBank/DDBJ whole genome shotgun (WGS) entry which is preliminary data.</text>
</comment>
<keyword evidence="1" id="KW-0472">Membrane</keyword>
<feature type="transmembrane region" description="Helical" evidence="1">
    <location>
        <begin position="20"/>
        <end position="39"/>
    </location>
</feature>
<evidence type="ECO:0000313" key="3">
    <source>
        <dbReference type="Proteomes" id="UP001596052"/>
    </source>
</evidence>
<sequence length="243" mass="26303">MTYFSYTERQARRAFSLIEMLVVIALVAMILASSTPALMRTMQATRLASTGDSIMGAITEAKQLSYAQNVPVELRFFKYADQDFPGSTVQLFRSYQMFKIVTVTQGVGSNAQTLESVVPVNTLSKLSDGVIIAAGTDLSPLLNGQNGTSLDDVKPNAAGGVGYSGVSGAKYNALRFMPDGSCRKVSAQQNGFAQLEYGTLPNSFFTLTYNSGQEVTTGNLPKNFYTIQVDPFTGKARNYRPGF</sequence>
<name>A0ABW0KMY9_9BACT</name>